<feature type="compositionally biased region" description="Polar residues" evidence="1">
    <location>
        <begin position="600"/>
        <end position="611"/>
    </location>
</feature>
<feature type="region of interest" description="Disordered" evidence="1">
    <location>
        <begin position="655"/>
        <end position="698"/>
    </location>
</feature>
<dbReference type="PANTHER" id="PTHR46033:SF8">
    <property type="entry name" value="PROTEIN MAINTENANCE OF MERISTEMS-LIKE"/>
    <property type="match status" value="1"/>
</dbReference>
<evidence type="ECO:0000313" key="3">
    <source>
        <dbReference type="EMBL" id="CAH9100543.1"/>
    </source>
</evidence>
<dbReference type="PANTHER" id="PTHR46033">
    <property type="entry name" value="PROTEIN MAIN-LIKE 2"/>
    <property type="match status" value="1"/>
</dbReference>
<feature type="region of interest" description="Disordered" evidence="1">
    <location>
        <begin position="520"/>
        <end position="611"/>
    </location>
</feature>
<feature type="compositionally biased region" description="Basic residues" evidence="1">
    <location>
        <begin position="535"/>
        <end position="544"/>
    </location>
</feature>
<feature type="domain" description="Aminotransferase-like plant mobile" evidence="2">
    <location>
        <begin position="66"/>
        <end position="440"/>
    </location>
</feature>
<feature type="compositionally biased region" description="Basic and acidic residues" evidence="1">
    <location>
        <begin position="520"/>
        <end position="534"/>
    </location>
</feature>
<organism evidence="3 4">
    <name type="scientific">Cuscuta europaea</name>
    <name type="common">European dodder</name>
    <dbReference type="NCBI Taxonomy" id="41803"/>
    <lineage>
        <taxon>Eukaryota</taxon>
        <taxon>Viridiplantae</taxon>
        <taxon>Streptophyta</taxon>
        <taxon>Embryophyta</taxon>
        <taxon>Tracheophyta</taxon>
        <taxon>Spermatophyta</taxon>
        <taxon>Magnoliopsida</taxon>
        <taxon>eudicotyledons</taxon>
        <taxon>Gunneridae</taxon>
        <taxon>Pentapetalae</taxon>
        <taxon>asterids</taxon>
        <taxon>lamiids</taxon>
        <taxon>Solanales</taxon>
        <taxon>Convolvulaceae</taxon>
        <taxon>Cuscuteae</taxon>
        <taxon>Cuscuta</taxon>
        <taxon>Cuscuta subgen. Cuscuta</taxon>
    </lineage>
</organism>
<accession>A0A9P1EE53</accession>
<proteinExistence type="predicted"/>
<protein>
    <recommendedName>
        <fullName evidence="2">Aminotransferase-like plant mobile domain-containing protein</fullName>
    </recommendedName>
</protein>
<dbReference type="InterPro" id="IPR044824">
    <property type="entry name" value="MAIN-like"/>
</dbReference>
<evidence type="ECO:0000256" key="1">
    <source>
        <dbReference type="SAM" id="MobiDB-lite"/>
    </source>
</evidence>
<dbReference type="InterPro" id="IPR019557">
    <property type="entry name" value="AminoTfrase-like_pln_mobile"/>
</dbReference>
<feature type="compositionally biased region" description="Acidic residues" evidence="1">
    <location>
        <begin position="555"/>
        <end position="584"/>
    </location>
</feature>
<evidence type="ECO:0000313" key="4">
    <source>
        <dbReference type="Proteomes" id="UP001152484"/>
    </source>
</evidence>
<feature type="compositionally biased region" description="Low complexity" evidence="1">
    <location>
        <begin position="586"/>
        <end position="599"/>
    </location>
</feature>
<reference evidence="3" key="1">
    <citation type="submission" date="2022-07" db="EMBL/GenBank/DDBJ databases">
        <authorList>
            <person name="Macas J."/>
            <person name="Novak P."/>
            <person name="Neumann P."/>
        </authorList>
    </citation>
    <scope>NUCLEOTIDE SEQUENCE</scope>
</reference>
<dbReference type="Pfam" id="PF10536">
    <property type="entry name" value="PMD"/>
    <property type="match status" value="1"/>
</dbReference>
<dbReference type="AlphaFoldDB" id="A0A9P1EE53"/>
<gene>
    <name evidence="3" type="ORF">CEURO_LOCUS14976</name>
</gene>
<dbReference type="OrthoDB" id="1871193at2759"/>
<comment type="caution">
    <text evidence="3">The sequence shown here is derived from an EMBL/GenBank/DDBJ whole genome shotgun (WGS) entry which is preliminary data.</text>
</comment>
<name>A0A9P1EE53_CUSEU</name>
<keyword evidence="4" id="KW-1185">Reference proteome</keyword>
<dbReference type="Proteomes" id="UP001152484">
    <property type="component" value="Unassembled WGS sequence"/>
</dbReference>
<sequence>MAAQIPLMDPVDRSVLVMPRYAHRADLVWNDATSMDDKLRCNVYCSMVYKDGPRHPGVVALLKASGFYGVDCIGRLQLNWSLITALVERRRPETHAFHLPFGEVGITLQDVEVLLGLPINGEPLSGPRINSKALWMQMCTDFAGFTPNNNDLNTSVIRMNALQRWPVHQHNTNEELITYTRVLIWQLLGGLLFPSTTGNKIKLYFLELLQGPLGEARRWSWGSAVLGFLYYNMCKAAKANRRNIGGCLLLFQIWVWERLPMVRPRNVLPYENPQDMPYGCRHNLKFYIISISILNIFVGHGIITYFYEGGHVGTIGNKVLGTLRIYRDQLDGIRENEFVWLPYALQALPRFCVAGVDLWTSNVMLIYCDISEMYYPSRFCRQFGAMQHIPPAAESQASHHASGAKNSGWPLTLWAVRHNRRIAFEFVDHPTYTPAYREWYANVGKRRICNPLHGRPTTGYVTTNRETSTLMQCMGDIYRRIAAPFDVEDIREQIARCLTGLGAENVIHQDIIFYGDAHDDAVDDHPPLRQDRRRVAATRGRRYGRGYVAPHVDNDDGNDDNHDDDNDDDEEEEEDDEDGGEEEGQPSSHIHSHIPSSSHVPNQYSTPTSAYIPTSDAPSFIPHVQPTYETRPTFLNSPVDWLNNLLGSDVQSVMGQEAGPSTQPPIEHRPRRDIQSRRCGTGSHFVVPGRHYVSDESE</sequence>
<dbReference type="EMBL" id="CAMAPE010000038">
    <property type="protein sequence ID" value="CAH9100543.1"/>
    <property type="molecule type" value="Genomic_DNA"/>
</dbReference>
<dbReference type="GO" id="GO:0010073">
    <property type="term" value="P:meristem maintenance"/>
    <property type="evidence" value="ECO:0007669"/>
    <property type="project" value="InterPro"/>
</dbReference>
<feature type="compositionally biased region" description="Basic and acidic residues" evidence="1">
    <location>
        <begin position="666"/>
        <end position="676"/>
    </location>
</feature>
<evidence type="ECO:0000259" key="2">
    <source>
        <dbReference type="Pfam" id="PF10536"/>
    </source>
</evidence>